<dbReference type="PANTHER" id="PTHR30273">
    <property type="entry name" value="PERIPLASMIC SIGNAL SENSOR AND SIGMA FACTOR ACTIVATOR FECR-RELATED"/>
    <property type="match status" value="1"/>
</dbReference>
<dbReference type="Proteomes" id="UP001589605">
    <property type="component" value="Unassembled WGS sequence"/>
</dbReference>
<dbReference type="EMBL" id="JBHMEZ010000011">
    <property type="protein sequence ID" value="MFB9053164.1"/>
    <property type="molecule type" value="Genomic_DNA"/>
</dbReference>
<accession>A0ABV5F194</accession>
<dbReference type="Pfam" id="PF16344">
    <property type="entry name" value="FecR_C"/>
    <property type="match status" value="1"/>
</dbReference>
<dbReference type="InterPro" id="IPR006860">
    <property type="entry name" value="FecR"/>
</dbReference>
<dbReference type="RefSeq" id="WP_382382341.1">
    <property type="nucleotide sequence ID" value="NZ_JBHMEZ010000011.1"/>
</dbReference>
<evidence type="ECO:0000313" key="5">
    <source>
        <dbReference type="Proteomes" id="UP001589605"/>
    </source>
</evidence>
<keyword evidence="1" id="KW-1133">Transmembrane helix</keyword>
<comment type="caution">
    <text evidence="4">The sequence shown here is derived from an EMBL/GenBank/DDBJ whole genome shotgun (WGS) entry which is preliminary data.</text>
</comment>
<sequence length="387" mass="43839">MDRDKILKYLNNLASQKEIREVEAWINSSSEHIEEFNLLKAEHIISSFEETAKMADTEVSYRQFKNKIRNNNSLIELSPNRKWIVPLKYAAILVVTFGVLYSFFIGSFHNVPTTSIAEIKEDVITLKLENGTLQVLEENGDAKVTDSKGNMLVSQQGNKLKYNSQVKLEKLTYNTLTIPYGKRFDIILSDGSHVVLNSGTSLKYPVKFIKGKNREVYLTGEAFFEVAKNTEQPFIVNANGLSIKVVGTKFNVSAYSEEATINTALVEGAVDLYQEDSFGFEKPISLTPGHLASLNKTNKNISVKETDTSIYTAWINGDIIFKHIPFKLIIKKLERRYNVLIVNNNSALNDQLFTASFESQSLEQILKTFKDNYGINYTIENDKININ</sequence>
<proteinExistence type="predicted"/>
<feature type="transmembrane region" description="Helical" evidence="1">
    <location>
        <begin position="89"/>
        <end position="108"/>
    </location>
</feature>
<dbReference type="Pfam" id="PF04773">
    <property type="entry name" value="FecR"/>
    <property type="match status" value="1"/>
</dbReference>
<feature type="domain" description="FecR protein" evidence="2">
    <location>
        <begin position="178"/>
        <end position="270"/>
    </location>
</feature>
<keyword evidence="1" id="KW-0812">Transmembrane</keyword>
<dbReference type="Gene3D" id="2.60.120.1440">
    <property type="match status" value="1"/>
</dbReference>
<keyword evidence="5" id="KW-1185">Reference proteome</keyword>
<gene>
    <name evidence="4" type="ORF">ACFFVB_08740</name>
</gene>
<dbReference type="InterPro" id="IPR032508">
    <property type="entry name" value="FecR_C"/>
</dbReference>
<dbReference type="InterPro" id="IPR012373">
    <property type="entry name" value="Ferrdict_sens_TM"/>
</dbReference>
<protein>
    <submittedName>
        <fullName evidence="4">FecR family protein</fullName>
    </submittedName>
</protein>
<organism evidence="4 5">
    <name type="scientific">Formosa undariae</name>
    <dbReference type="NCBI Taxonomy" id="1325436"/>
    <lineage>
        <taxon>Bacteria</taxon>
        <taxon>Pseudomonadati</taxon>
        <taxon>Bacteroidota</taxon>
        <taxon>Flavobacteriia</taxon>
        <taxon>Flavobacteriales</taxon>
        <taxon>Flavobacteriaceae</taxon>
        <taxon>Formosa</taxon>
    </lineage>
</organism>
<evidence type="ECO:0000313" key="4">
    <source>
        <dbReference type="EMBL" id="MFB9053164.1"/>
    </source>
</evidence>
<name>A0ABV5F194_9FLAO</name>
<evidence type="ECO:0000259" key="2">
    <source>
        <dbReference type="Pfam" id="PF04773"/>
    </source>
</evidence>
<evidence type="ECO:0000259" key="3">
    <source>
        <dbReference type="Pfam" id="PF16344"/>
    </source>
</evidence>
<keyword evidence="1" id="KW-0472">Membrane</keyword>
<feature type="domain" description="Protein FecR C-terminal" evidence="3">
    <location>
        <begin position="319"/>
        <end position="386"/>
    </location>
</feature>
<reference evidence="4 5" key="1">
    <citation type="submission" date="2024-09" db="EMBL/GenBank/DDBJ databases">
        <authorList>
            <person name="Sun Q."/>
            <person name="Mori K."/>
        </authorList>
    </citation>
    <scope>NUCLEOTIDE SEQUENCE [LARGE SCALE GENOMIC DNA]</scope>
    <source>
        <strain evidence="4 5">CECT 8286</strain>
    </source>
</reference>
<dbReference type="Gene3D" id="3.55.50.30">
    <property type="match status" value="1"/>
</dbReference>
<dbReference type="PANTHER" id="PTHR30273:SF2">
    <property type="entry name" value="PROTEIN FECR"/>
    <property type="match status" value="1"/>
</dbReference>
<evidence type="ECO:0000256" key="1">
    <source>
        <dbReference type="SAM" id="Phobius"/>
    </source>
</evidence>